<keyword evidence="2" id="KW-1185">Reference proteome</keyword>
<accession>A0ABY9RAV6</accession>
<gene>
    <name evidence="1" type="ORF">RF683_08230</name>
</gene>
<dbReference type="RefSeq" id="WP_309531821.1">
    <property type="nucleotide sequence ID" value="NZ_CP133721.1"/>
</dbReference>
<sequence length="548" mass="62869">MSFFLLFSLCGLSQNYYLRIESPSVLEKKIIDSLNYSSKLPSVKKIIEEQQAFQNKLLLAGFLEAEISKQEKTNDSTFVFTYSLGNQTKNILVRYNDLSTFDKNLLEIDTDPKLLLSEVENYLNTKLNLLEKKGYAQAKLKLINFKIQQTSLEANLHLELNAIRKINKLVVSGYSDFPKGVKKLYEKKYAGITFNQETVKTIYKDFNSLSFVNQPKYPEVLLTKDSTDIYIYLEKRKNNSFDGFVGFGTNEAKQKLQFNGYLDLNLYNNLNKGERFNLYWKNDGNKQSTFNAKLELAYLFQLPLAFKGNLKIFRQDTIFQQSSFDADLGYMFSYNTKAYIGVKESTSEAIQKNPNATLKDLTSNFMTTSISHQKLNYDNEVFPEVFSMNIKMGIGSRKIGLDKTNQFFSQLQANYLLEVNKKNYIHLKTDTYYLQSTTYYTNELYRFGGIQSIRGFNENSLQGNLFTGVFTEYRYIVASNLYVHTLTDFGYFQDKANQTSANLYGFGFGIGLLNKSGIFNLVYANGSSSGQAFKLSNSIVQVSLKTTF</sequence>
<name>A0ABY9RAV6_9FLAO</name>
<organism evidence="1 2">
    <name type="scientific">Flavobacterium nakdongensis</name>
    <dbReference type="NCBI Taxonomy" id="3073563"/>
    <lineage>
        <taxon>Bacteria</taxon>
        <taxon>Pseudomonadati</taxon>
        <taxon>Bacteroidota</taxon>
        <taxon>Flavobacteriia</taxon>
        <taxon>Flavobacteriales</taxon>
        <taxon>Flavobacteriaceae</taxon>
        <taxon>Flavobacterium</taxon>
    </lineage>
</organism>
<evidence type="ECO:0000313" key="1">
    <source>
        <dbReference type="EMBL" id="WMW77470.1"/>
    </source>
</evidence>
<reference evidence="1" key="1">
    <citation type="submission" date="2023-09" db="EMBL/GenBank/DDBJ databases">
        <title>Flavobacterium sp. 20NA77.7 isolated from freshwater.</title>
        <authorList>
            <person name="Le V."/>
            <person name="Ko S.-R."/>
            <person name="Ahn C.-Y."/>
            <person name="Oh H.-M."/>
        </authorList>
    </citation>
    <scope>NUCLEOTIDE SEQUENCE</scope>
    <source>
        <strain evidence="1">20NA77.7</strain>
    </source>
</reference>
<dbReference type="Proteomes" id="UP001180481">
    <property type="component" value="Chromosome"/>
</dbReference>
<dbReference type="EMBL" id="CP133721">
    <property type="protein sequence ID" value="WMW77470.1"/>
    <property type="molecule type" value="Genomic_DNA"/>
</dbReference>
<dbReference type="Gene3D" id="2.40.160.50">
    <property type="entry name" value="membrane protein fhac: a member of the omp85/tpsb transporter family"/>
    <property type="match status" value="1"/>
</dbReference>
<proteinExistence type="predicted"/>
<evidence type="ECO:0008006" key="3">
    <source>
        <dbReference type="Google" id="ProtNLM"/>
    </source>
</evidence>
<protein>
    <recommendedName>
        <fullName evidence="3">Outer membrane protein assembly factor BamA</fullName>
    </recommendedName>
</protein>
<evidence type="ECO:0000313" key="2">
    <source>
        <dbReference type="Proteomes" id="UP001180481"/>
    </source>
</evidence>